<dbReference type="Proteomes" id="UP001194468">
    <property type="component" value="Unassembled WGS sequence"/>
</dbReference>
<dbReference type="EMBL" id="WHUW01000137">
    <property type="protein sequence ID" value="KAF8421734.1"/>
    <property type="molecule type" value="Genomic_DNA"/>
</dbReference>
<evidence type="ECO:0000313" key="2">
    <source>
        <dbReference type="Proteomes" id="UP001194468"/>
    </source>
</evidence>
<comment type="caution">
    <text evidence="1">The sequence shown here is derived from an EMBL/GenBank/DDBJ whole genome shotgun (WGS) entry which is preliminary data.</text>
</comment>
<name>A0AAD4BE31_BOLED</name>
<reference evidence="1" key="1">
    <citation type="submission" date="2019-10" db="EMBL/GenBank/DDBJ databases">
        <authorList>
            <consortium name="DOE Joint Genome Institute"/>
            <person name="Kuo A."/>
            <person name="Miyauchi S."/>
            <person name="Kiss E."/>
            <person name="Drula E."/>
            <person name="Kohler A."/>
            <person name="Sanchez-Garcia M."/>
            <person name="Andreopoulos B."/>
            <person name="Barry K.W."/>
            <person name="Bonito G."/>
            <person name="Buee M."/>
            <person name="Carver A."/>
            <person name="Chen C."/>
            <person name="Cichocki N."/>
            <person name="Clum A."/>
            <person name="Culley D."/>
            <person name="Crous P.W."/>
            <person name="Fauchery L."/>
            <person name="Girlanda M."/>
            <person name="Hayes R."/>
            <person name="Keri Z."/>
            <person name="LaButti K."/>
            <person name="Lipzen A."/>
            <person name="Lombard V."/>
            <person name="Magnuson J."/>
            <person name="Maillard F."/>
            <person name="Morin E."/>
            <person name="Murat C."/>
            <person name="Nolan M."/>
            <person name="Ohm R."/>
            <person name="Pangilinan J."/>
            <person name="Pereira M."/>
            <person name="Perotto S."/>
            <person name="Peter M."/>
            <person name="Riley R."/>
            <person name="Sitrit Y."/>
            <person name="Stielow B."/>
            <person name="Szollosi G."/>
            <person name="Zifcakova L."/>
            <person name="Stursova M."/>
            <person name="Spatafora J.W."/>
            <person name="Tedersoo L."/>
            <person name="Vaario L.-M."/>
            <person name="Yamada A."/>
            <person name="Yan M."/>
            <person name="Wang P."/>
            <person name="Xu J."/>
            <person name="Bruns T."/>
            <person name="Baldrian P."/>
            <person name="Vilgalys R."/>
            <person name="Henrissat B."/>
            <person name="Grigoriev I.V."/>
            <person name="Hibbett D."/>
            <person name="Nagy L.G."/>
            <person name="Martin F.M."/>
        </authorList>
    </citation>
    <scope>NUCLEOTIDE SEQUENCE</scope>
    <source>
        <strain evidence="1">BED1</strain>
    </source>
</reference>
<evidence type="ECO:0000313" key="1">
    <source>
        <dbReference type="EMBL" id="KAF8421734.1"/>
    </source>
</evidence>
<dbReference type="Pfam" id="PF18759">
    <property type="entry name" value="Plavaka"/>
    <property type="match status" value="1"/>
</dbReference>
<gene>
    <name evidence="1" type="ORF">L210DRAFT_3336250</name>
</gene>
<dbReference type="AlphaFoldDB" id="A0AAD4BE31"/>
<organism evidence="1 2">
    <name type="scientific">Boletus edulis BED1</name>
    <dbReference type="NCBI Taxonomy" id="1328754"/>
    <lineage>
        <taxon>Eukaryota</taxon>
        <taxon>Fungi</taxon>
        <taxon>Dikarya</taxon>
        <taxon>Basidiomycota</taxon>
        <taxon>Agaricomycotina</taxon>
        <taxon>Agaricomycetes</taxon>
        <taxon>Agaricomycetidae</taxon>
        <taxon>Boletales</taxon>
        <taxon>Boletineae</taxon>
        <taxon>Boletaceae</taxon>
        <taxon>Boletoideae</taxon>
        <taxon>Boletus</taxon>
    </lineage>
</organism>
<dbReference type="InterPro" id="IPR041078">
    <property type="entry name" value="Plavaka"/>
</dbReference>
<feature type="non-terminal residue" evidence="1">
    <location>
        <position position="1"/>
    </location>
</feature>
<reference evidence="1" key="2">
    <citation type="journal article" date="2020" name="Nat. Commun.">
        <title>Large-scale genome sequencing of mycorrhizal fungi provides insights into the early evolution of symbiotic traits.</title>
        <authorList>
            <person name="Miyauchi S."/>
            <person name="Kiss E."/>
            <person name="Kuo A."/>
            <person name="Drula E."/>
            <person name="Kohler A."/>
            <person name="Sanchez-Garcia M."/>
            <person name="Morin E."/>
            <person name="Andreopoulos B."/>
            <person name="Barry K.W."/>
            <person name="Bonito G."/>
            <person name="Buee M."/>
            <person name="Carver A."/>
            <person name="Chen C."/>
            <person name="Cichocki N."/>
            <person name="Clum A."/>
            <person name="Culley D."/>
            <person name="Crous P.W."/>
            <person name="Fauchery L."/>
            <person name="Girlanda M."/>
            <person name="Hayes R.D."/>
            <person name="Keri Z."/>
            <person name="LaButti K."/>
            <person name="Lipzen A."/>
            <person name="Lombard V."/>
            <person name="Magnuson J."/>
            <person name="Maillard F."/>
            <person name="Murat C."/>
            <person name="Nolan M."/>
            <person name="Ohm R.A."/>
            <person name="Pangilinan J."/>
            <person name="Pereira M.F."/>
            <person name="Perotto S."/>
            <person name="Peter M."/>
            <person name="Pfister S."/>
            <person name="Riley R."/>
            <person name="Sitrit Y."/>
            <person name="Stielow J.B."/>
            <person name="Szollosi G."/>
            <person name="Zifcakova L."/>
            <person name="Stursova M."/>
            <person name="Spatafora J.W."/>
            <person name="Tedersoo L."/>
            <person name="Vaario L.M."/>
            <person name="Yamada A."/>
            <person name="Yan M."/>
            <person name="Wang P."/>
            <person name="Xu J."/>
            <person name="Bruns T."/>
            <person name="Baldrian P."/>
            <person name="Vilgalys R."/>
            <person name="Dunand C."/>
            <person name="Henrissat B."/>
            <person name="Grigoriev I.V."/>
            <person name="Hibbett D."/>
            <person name="Nagy L.G."/>
            <person name="Martin F.M."/>
        </authorList>
    </citation>
    <scope>NUCLEOTIDE SEQUENCE</scope>
    <source>
        <strain evidence="1">BED1</strain>
    </source>
</reference>
<feature type="non-terminal residue" evidence="1">
    <location>
        <position position="233"/>
    </location>
</feature>
<sequence>LEPEDQQSSIPLVPAETEDSIGRVVDMHPNTSSIFDGGKTFLTRFNSDPYSAHQQDNLYYLFASLDDWKITNFLLKSRLSMKLIDEFLLLWIVKQMTLSFRTAKDLRAQAELLPSGPRWKFEVVPTTHPTKQPVHLYYRDALECIESLFNHPFFVDKMDFTPFRLFTTAERVVRVYTEWMSSNSAWEMQSQIPAGGTLCGVILSLDKTNVTKISGGRVAHPLLISLANINMGV</sequence>
<keyword evidence="2" id="KW-1185">Reference proteome</keyword>
<protein>
    <submittedName>
        <fullName evidence="1">Uncharacterized protein</fullName>
    </submittedName>
</protein>
<proteinExistence type="predicted"/>
<accession>A0AAD4BE31</accession>